<dbReference type="EMBL" id="GBXM01029820">
    <property type="protein sequence ID" value="JAH78757.1"/>
    <property type="molecule type" value="Transcribed_RNA"/>
</dbReference>
<dbReference type="AlphaFoldDB" id="A0A0E9VL22"/>
<evidence type="ECO:0000313" key="1">
    <source>
        <dbReference type="EMBL" id="JAH78757.1"/>
    </source>
</evidence>
<reference evidence="1" key="2">
    <citation type="journal article" date="2015" name="Fish Shellfish Immunol.">
        <title>Early steps in the European eel (Anguilla anguilla)-Vibrio vulnificus interaction in the gills: Role of the RtxA13 toxin.</title>
        <authorList>
            <person name="Callol A."/>
            <person name="Pajuelo D."/>
            <person name="Ebbesson L."/>
            <person name="Teles M."/>
            <person name="MacKenzie S."/>
            <person name="Amaro C."/>
        </authorList>
    </citation>
    <scope>NUCLEOTIDE SEQUENCE</scope>
</reference>
<reference evidence="1" key="1">
    <citation type="submission" date="2014-11" db="EMBL/GenBank/DDBJ databases">
        <authorList>
            <person name="Amaro Gonzalez C."/>
        </authorList>
    </citation>
    <scope>NUCLEOTIDE SEQUENCE</scope>
</reference>
<name>A0A0E9VL22_ANGAN</name>
<protein>
    <submittedName>
        <fullName evidence="1">Uncharacterized protein</fullName>
    </submittedName>
</protein>
<accession>A0A0E9VL22</accession>
<organism evidence="1">
    <name type="scientific">Anguilla anguilla</name>
    <name type="common">European freshwater eel</name>
    <name type="synonym">Muraena anguilla</name>
    <dbReference type="NCBI Taxonomy" id="7936"/>
    <lineage>
        <taxon>Eukaryota</taxon>
        <taxon>Metazoa</taxon>
        <taxon>Chordata</taxon>
        <taxon>Craniata</taxon>
        <taxon>Vertebrata</taxon>
        <taxon>Euteleostomi</taxon>
        <taxon>Actinopterygii</taxon>
        <taxon>Neopterygii</taxon>
        <taxon>Teleostei</taxon>
        <taxon>Anguilliformes</taxon>
        <taxon>Anguillidae</taxon>
        <taxon>Anguilla</taxon>
    </lineage>
</organism>
<proteinExistence type="predicted"/>
<sequence length="27" mass="3264">MKCQNPISLSANEVCVLTQKRYLFYKW</sequence>